<gene>
    <name evidence="2" type="ORF">CERZMDRAFT_106717</name>
</gene>
<sequence length="450" mass="47128">MRVFSSLTLLVGLSALADAYNCPGKECKRSASPYCSSYMKVPKKTTTVYKAKTVTSTCYSTKTPGTTTVTANPTTLTSTSTVTPRVTTTTTISTSTTITETVAPICTAPPFLTDLPDPELPVELPSLARRNNPPSYGVAKPKCFRDYNNNKAISSACKCVNVKPTTSTVTKHNKTTTKKVTSTKRASSTQTVTVTPTVTQTTTITVAPTTVTETTTTFTSTSTSTVTTGRPALPTDAFNIVLGNPLQATPPTVDNIGAIQGLRALVSTTLNVNPVNFIAPGRLLPTTFSLDGATGELLAEGQELPAFLSNGLGENPQQVSYAGLIPDPIFPTGASLISCELVANDDNTCELLCAGFPGTAPGGSASPTKRQLPDLPIPDIPIPGDGDEEAPSILAMPYVCGLDNTFFLGDGEDFQNDDANCIEITAFVVPIEPLLPGLPDLPVPLADQGR</sequence>
<accession>A0A6A6FAX2</accession>
<reference evidence="2" key="1">
    <citation type="journal article" date="2020" name="Stud. Mycol.">
        <title>101 Dothideomycetes genomes: a test case for predicting lifestyles and emergence of pathogens.</title>
        <authorList>
            <person name="Haridas S."/>
            <person name="Albert R."/>
            <person name="Binder M."/>
            <person name="Bloem J."/>
            <person name="Labutti K."/>
            <person name="Salamov A."/>
            <person name="Andreopoulos B."/>
            <person name="Baker S."/>
            <person name="Barry K."/>
            <person name="Bills G."/>
            <person name="Bluhm B."/>
            <person name="Cannon C."/>
            <person name="Castanera R."/>
            <person name="Culley D."/>
            <person name="Daum C."/>
            <person name="Ezra D."/>
            <person name="Gonzalez J."/>
            <person name="Henrissat B."/>
            <person name="Kuo A."/>
            <person name="Liang C."/>
            <person name="Lipzen A."/>
            <person name="Lutzoni F."/>
            <person name="Magnuson J."/>
            <person name="Mondo S."/>
            <person name="Nolan M."/>
            <person name="Ohm R."/>
            <person name="Pangilinan J."/>
            <person name="Park H.-J."/>
            <person name="Ramirez L."/>
            <person name="Alfaro M."/>
            <person name="Sun H."/>
            <person name="Tritt A."/>
            <person name="Yoshinaga Y."/>
            <person name="Zwiers L.-H."/>
            <person name="Turgeon B."/>
            <person name="Goodwin S."/>
            <person name="Spatafora J."/>
            <person name="Crous P."/>
            <person name="Grigoriev I."/>
        </authorList>
    </citation>
    <scope>NUCLEOTIDE SEQUENCE</scope>
    <source>
        <strain evidence="2">SCOH1-5</strain>
    </source>
</reference>
<dbReference type="EMBL" id="ML992680">
    <property type="protein sequence ID" value="KAF2210564.1"/>
    <property type="molecule type" value="Genomic_DNA"/>
</dbReference>
<keyword evidence="3" id="KW-1185">Reference proteome</keyword>
<organism evidence="2 3">
    <name type="scientific">Cercospora zeae-maydis SCOH1-5</name>
    <dbReference type="NCBI Taxonomy" id="717836"/>
    <lineage>
        <taxon>Eukaryota</taxon>
        <taxon>Fungi</taxon>
        <taxon>Dikarya</taxon>
        <taxon>Ascomycota</taxon>
        <taxon>Pezizomycotina</taxon>
        <taxon>Dothideomycetes</taxon>
        <taxon>Dothideomycetidae</taxon>
        <taxon>Mycosphaerellales</taxon>
        <taxon>Mycosphaerellaceae</taxon>
        <taxon>Cercospora</taxon>
    </lineage>
</organism>
<dbReference type="OrthoDB" id="3649799at2759"/>
<dbReference type="AlphaFoldDB" id="A0A6A6FAX2"/>
<evidence type="ECO:0000256" key="1">
    <source>
        <dbReference type="SAM" id="SignalP"/>
    </source>
</evidence>
<proteinExistence type="predicted"/>
<keyword evidence="1" id="KW-0732">Signal</keyword>
<name>A0A6A6FAX2_9PEZI</name>
<evidence type="ECO:0000313" key="2">
    <source>
        <dbReference type="EMBL" id="KAF2210564.1"/>
    </source>
</evidence>
<protein>
    <submittedName>
        <fullName evidence="2">Uncharacterized protein</fullName>
    </submittedName>
</protein>
<feature type="signal peptide" evidence="1">
    <location>
        <begin position="1"/>
        <end position="19"/>
    </location>
</feature>
<evidence type="ECO:0000313" key="3">
    <source>
        <dbReference type="Proteomes" id="UP000799539"/>
    </source>
</evidence>
<dbReference type="Proteomes" id="UP000799539">
    <property type="component" value="Unassembled WGS sequence"/>
</dbReference>
<feature type="chain" id="PRO_5025610283" evidence="1">
    <location>
        <begin position="20"/>
        <end position="450"/>
    </location>
</feature>